<dbReference type="InterPro" id="IPR046513">
    <property type="entry name" value="DUF6691"/>
</dbReference>
<feature type="compositionally biased region" description="Basic and acidic residues" evidence="1">
    <location>
        <begin position="1"/>
        <end position="11"/>
    </location>
</feature>
<name>V4HQC8_9EURY</name>
<dbReference type="Proteomes" id="UP000017840">
    <property type="component" value="Unassembled WGS sequence"/>
</dbReference>
<proteinExistence type="predicted"/>
<keyword evidence="2" id="KW-0812">Transmembrane</keyword>
<dbReference type="AlphaFoldDB" id="V4HQC8"/>
<sequence>MSREADRRETPEGTTGEGRPASGTATERSPWFLPLIYVGGSIFGLGLAVSGMARPEIVLDFLQFEDFGLLFVMGGAAVVTGIVFTVATRYLDRAPLTGDAYTRRLKSFDRNVVVGGAIFGVGWGLSGICPGAAYASVGIGNYPVLLAIAGMFLGAYAHGYWRSRHTNETEQTAEAVSE</sequence>
<accession>V4HQC8</accession>
<evidence type="ECO:0000256" key="1">
    <source>
        <dbReference type="SAM" id="MobiDB-lite"/>
    </source>
</evidence>
<dbReference type="EMBL" id="ASGZ01000002">
    <property type="protein sequence ID" value="ESP90124.1"/>
    <property type="molecule type" value="Genomic_DNA"/>
</dbReference>
<dbReference type="STRING" id="1324957.K933_01147"/>
<dbReference type="PATRIC" id="fig|1324957.4.peg.240"/>
<dbReference type="Pfam" id="PF20398">
    <property type="entry name" value="DUF6691"/>
    <property type="match status" value="1"/>
</dbReference>
<feature type="transmembrane region" description="Helical" evidence="2">
    <location>
        <begin position="31"/>
        <end position="49"/>
    </location>
</feature>
<feature type="transmembrane region" description="Helical" evidence="2">
    <location>
        <begin position="69"/>
        <end position="91"/>
    </location>
</feature>
<protein>
    <submittedName>
        <fullName evidence="3">Uncharacterized protein</fullName>
    </submittedName>
</protein>
<dbReference type="eggNOG" id="arCOG04788">
    <property type="taxonomic scope" value="Archaea"/>
</dbReference>
<reference evidence="3 4" key="1">
    <citation type="journal article" date="2013" name="Genome Announc.">
        <title>Draft Genome Sequence of 'Candidatus Halobonum tyrrellensis' Strain G22, Isolated from the Hypersaline Waters of Lake Tyrrell, Australia.</title>
        <authorList>
            <person name="Ugalde J.A."/>
            <person name="Narasingarao P."/>
            <person name="Kuo S."/>
            <person name="Podell S."/>
            <person name="Allen E.E."/>
        </authorList>
    </citation>
    <scope>NUCLEOTIDE SEQUENCE [LARGE SCALE GENOMIC DNA]</scope>
    <source>
        <strain evidence="3 4">G22</strain>
    </source>
</reference>
<keyword evidence="2" id="KW-1133">Transmembrane helix</keyword>
<evidence type="ECO:0000313" key="3">
    <source>
        <dbReference type="EMBL" id="ESP90124.1"/>
    </source>
</evidence>
<evidence type="ECO:0000313" key="4">
    <source>
        <dbReference type="Proteomes" id="UP000017840"/>
    </source>
</evidence>
<feature type="transmembrane region" description="Helical" evidence="2">
    <location>
        <begin position="112"/>
        <end position="133"/>
    </location>
</feature>
<feature type="region of interest" description="Disordered" evidence="1">
    <location>
        <begin position="1"/>
        <end position="26"/>
    </location>
</feature>
<feature type="transmembrane region" description="Helical" evidence="2">
    <location>
        <begin position="139"/>
        <end position="157"/>
    </location>
</feature>
<gene>
    <name evidence="3" type="ORF">K933_01147</name>
</gene>
<keyword evidence="4" id="KW-1185">Reference proteome</keyword>
<evidence type="ECO:0000256" key="2">
    <source>
        <dbReference type="SAM" id="Phobius"/>
    </source>
</evidence>
<comment type="caution">
    <text evidence="3">The sequence shown here is derived from an EMBL/GenBank/DDBJ whole genome shotgun (WGS) entry which is preliminary data.</text>
</comment>
<keyword evidence="2" id="KW-0472">Membrane</keyword>
<organism evidence="3 4">
    <name type="scientific">Candidatus Halobonum tyrrellensis G22</name>
    <dbReference type="NCBI Taxonomy" id="1324957"/>
    <lineage>
        <taxon>Archaea</taxon>
        <taxon>Methanobacteriati</taxon>
        <taxon>Methanobacteriota</taxon>
        <taxon>Stenosarchaea group</taxon>
        <taxon>Halobacteria</taxon>
        <taxon>Halobacteriales</taxon>
        <taxon>Haloferacaceae</taxon>
        <taxon>Candidatus Halobonum</taxon>
    </lineage>
</organism>